<reference evidence="1 2" key="1">
    <citation type="journal article" date="2023" name="Sci. Data">
        <title>Genome assembly of the Korean intertidal mud-creeper Batillaria attramentaria.</title>
        <authorList>
            <person name="Patra A.K."/>
            <person name="Ho P.T."/>
            <person name="Jun S."/>
            <person name="Lee S.J."/>
            <person name="Kim Y."/>
            <person name="Won Y.J."/>
        </authorList>
    </citation>
    <scope>NUCLEOTIDE SEQUENCE [LARGE SCALE GENOMIC DNA]</scope>
    <source>
        <strain evidence="1">Wonlab-2016</strain>
    </source>
</reference>
<evidence type="ECO:0000313" key="1">
    <source>
        <dbReference type="EMBL" id="KAK7476702.1"/>
    </source>
</evidence>
<proteinExistence type="predicted"/>
<dbReference type="AlphaFoldDB" id="A0ABD0JQE4"/>
<dbReference type="Proteomes" id="UP001519460">
    <property type="component" value="Unassembled WGS sequence"/>
</dbReference>
<accession>A0ABD0JQE4</accession>
<keyword evidence="2" id="KW-1185">Reference proteome</keyword>
<dbReference type="EMBL" id="JACVVK020000369">
    <property type="protein sequence ID" value="KAK7476702.1"/>
    <property type="molecule type" value="Genomic_DNA"/>
</dbReference>
<gene>
    <name evidence="1" type="ORF">BaRGS_00032100</name>
</gene>
<evidence type="ECO:0000313" key="2">
    <source>
        <dbReference type="Proteomes" id="UP001519460"/>
    </source>
</evidence>
<protein>
    <submittedName>
        <fullName evidence="1">Uncharacterized protein</fullName>
    </submittedName>
</protein>
<name>A0ABD0JQE4_9CAEN</name>
<comment type="caution">
    <text evidence="1">The sequence shown here is derived from an EMBL/GenBank/DDBJ whole genome shotgun (WGS) entry which is preliminary data.</text>
</comment>
<sequence length="167" mass="18608">MRETTSVNQQIEAFSLLPESPPPSPQPTPRLRFFFPPCPIPPSPPPNLPDLNFSYIAEVLRSTSYGQLHHLTFGSLVFFFYSTVFPIPLHAGAPSINFHPTTYRVRPHDVPLDVPTIYPPLLRDDPFSTPLLRPQDVPLVDDPSDLPLDAPRSSTPPPITCDSVIYA</sequence>
<organism evidence="1 2">
    <name type="scientific">Batillaria attramentaria</name>
    <dbReference type="NCBI Taxonomy" id="370345"/>
    <lineage>
        <taxon>Eukaryota</taxon>
        <taxon>Metazoa</taxon>
        <taxon>Spiralia</taxon>
        <taxon>Lophotrochozoa</taxon>
        <taxon>Mollusca</taxon>
        <taxon>Gastropoda</taxon>
        <taxon>Caenogastropoda</taxon>
        <taxon>Sorbeoconcha</taxon>
        <taxon>Cerithioidea</taxon>
        <taxon>Batillariidae</taxon>
        <taxon>Batillaria</taxon>
    </lineage>
</organism>